<accession>A0A2K4ZL32</accession>
<name>A0A2K4ZL32_9FIRM</name>
<sequence>MNNKLLIVEDETSINKLLADLLSEEGYLPVQAYSGTEALLLLEAQQPDLILLDLMLPGLSGEELLQKIRTELNCDIPVLILSAKGDRRNKVNLLKTGADDYIEKPFEPDEVIARIQAALRRGGTTTGGQKALRYKEVKLYPESRKVTVNDNELALTAHEYELLFLLLQNPGKVYSRENLYELVWQGGYYGENNTVNVHVSNLRKKIRDAGCGEEYIRTVYGIGFKLG</sequence>
<keyword evidence="3" id="KW-0902">Two-component regulatory system</keyword>
<dbReference type="SMART" id="SM00862">
    <property type="entry name" value="Trans_reg_C"/>
    <property type="match status" value="1"/>
</dbReference>
<dbReference type="Pfam" id="PF00072">
    <property type="entry name" value="Response_reg"/>
    <property type="match status" value="1"/>
</dbReference>
<dbReference type="InterPro" id="IPR001789">
    <property type="entry name" value="Sig_transdc_resp-reg_receiver"/>
</dbReference>
<dbReference type="PROSITE" id="PS51755">
    <property type="entry name" value="OMPR_PHOB"/>
    <property type="match status" value="1"/>
</dbReference>
<dbReference type="InterPro" id="IPR039420">
    <property type="entry name" value="WalR-like"/>
</dbReference>
<dbReference type="GO" id="GO:0000976">
    <property type="term" value="F:transcription cis-regulatory region binding"/>
    <property type="evidence" value="ECO:0007669"/>
    <property type="project" value="TreeGrafter"/>
</dbReference>
<dbReference type="InterPro" id="IPR011006">
    <property type="entry name" value="CheY-like_superfamily"/>
</dbReference>
<dbReference type="GO" id="GO:0000156">
    <property type="term" value="F:phosphorelay response regulator activity"/>
    <property type="evidence" value="ECO:0007669"/>
    <property type="project" value="TreeGrafter"/>
</dbReference>
<dbReference type="PANTHER" id="PTHR48111:SF2">
    <property type="entry name" value="RESPONSE REGULATOR SAER"/>
    <property type="match status" value="1"/>
</dbReference>
<dbReference type="OrthoDB" id="1655504at2"/>
<dbReference type="SMART" id="SM00448">
    <property type="entry name" value="REC"/>
    <property type="match status" value="1"/>
</dbReference>
<feature type="modified residue" description="4-aspartylphosphate" evidence="8">
    <location>
        <position position="53"/>
    </location>
</feature>
<dbReference type="Proteomes" id="UP000236311">
    <property type="component" value="Unassembled WGS sequence"/>
</dbReference>
<evidence type="ECO:0000313" key="12">
    <source>
        <dbReference type="EMBL" id="SOY31150.1"/>
    </source>
</evidence>
<dbReference type="AlphaFoldDB" id="A0A2K4ZL32"/>
<evidence type="ECO:0000256" key="4">
    <source>
        <dbReference type="ARBA" id="ARBA00023015"/>
    </source>
</evidence>
<dbReference type="InterPro" id="IPR036388">
    <property type="entry name" value="WH-like_DNA-bd_sf"/>
</dbReference>
<dbReference type="CDD" id="cd17574">
    <property type="entry name" value="REC_OmpR"/>
    <property type="match status" value="1"/>
</dbReference>
<keyword evidence="13" id="KW-1185">Reference proteome</keyword>
<dbReference type="CDD" id="cd00383">
    <property type="entry name" value="trans_reg_C"/>
    <property type="match status" value="1"/>
</dbReference>
<organism evidence="12 13">
    <name type="scientific">Acetatifactor muris</name>
    <dbReference type="NCBI Taxonomy" id="879566"/>
    <lineage>
        <taxon>Bacteria</taxon>
        <taxon>Bacillati</taxon>
        <taxon>Bacillota</taxon>
        <taxon>Clostridia</taxon>
        <taxon>Lachnospirales</taxon>
        <taxon>Lachnospiraceae</taxon>
        <taxon>Acetatifactor</taxon>
    </lineage>
</organism>
<keyword evidence="6" id="KW-0804">Transcription</keyword>
<evidence type="ECO:0000256" key="2">
    <source>
        <dbReference type="ARBA" id="ARBA00022553"/>
    </source>
</evidence>
<evidence type="ECO:0000256" key="5">
    <source>
        <dbReference type="ARBA" id="ARBA00023125"/>
    </source>
</evidence>
<dbReference type="PROSITE" id="PS50110">
    <property type="entry name" value="RESPONSE_REGULATORY"/>
    <property type="match status" value="1"/>
</dbReference>
<dbReference type="Pfam" id="PF00486">
    <property type="entry name" value="Trans_reg_C"/>
    <property type="match status" value="1"/>
</dbReference>
<evidence type="ECO:0000256" key="3">
    <source>
        <dbReference type="ARBA" id="ARBA00023012"/>
    </source>
</evidence>
<evidence type="ECO:0000256" key="1">
    <source>
        <dbReference type="ARBA" id="ARBA00018672"/>
    </source>
</evidence>
<gene>
    <name evidence="12" type="primary">phoB_3</name>
    <name evidence="12" type="ORF">AMURIS_03885</name>
</gene>
<feature type="domain" description="Response regulatory" evidence="10">
    <location>
        <begin position="4"/>
        <end position="119"/>
    </location>
</feature>
<dbReference type="FunFam" id="1.10.10.10:FF:000018">
    <property type="entry name" value="DNA-binding response regulator ResD"/>
    <property type="match status" value="1"/>
</dbReference>
<proteinExistence type="predicted"/>
<dbReference type="GO" id="GO:0032993">
    <property type="term" value="C:protein-DNA complex"/>
    <property type="evidence" value="ECO:0007669"/>
    <property type="project" value="TreeGrafter"/>
</dbReference>
<comment type="function">
    <text evidence="7">May play the central regulatory role in sporulation. It may be an element of the effector pathway responsible for the activation of sporulation genes in response to nutritional stress. Spo0A may act in concert with spo0H (a sigma factor) to control the expression of some genes that are critical to the sporulation process.</text>
</comment>
<dbReference type="PANTHER" id="PTHR48111">
    <property type="entry name" value="REGULATOR OF RPOS"/>
    <property type="match status" value="1"/>
</dbReference>
<dbReference type="Gene3D" id="3.40.50.2300">
    <property type="match status" value="1"/>
</dbReference>
<dbReference type="GO" id="GO:0005829">
    <property type="term" value="C:cytosol"/>
    <property type="evidence" value="ECO:0007669"/>
    <property type="project" value="TreeGrafter"/>
</dbReference>
<keyword evidence="4" id="KW-0805">Transcription regulation</keyword>
<evidence type="ECO:0000313" key="13">
    <source>
        <dbReference type="Proteomes" id="UP000236311"/>
    </source>
</evidence>
<evidence type="ECO:0000259" key="10">
    <source>
        <dbReference type="PROSITE" id="PS50110"/>
    </source>
</evidence>
<dbReference type="GO" id="GO:0006355">
    <property type="term" value="P:regulation of DNA-templated transcription"/>
    <property type="evidence" value="ECO:0007669"/>
    <property type="project" value="InterPro"/>
</dbReference>
<feature type="domain" description="OmpR/PhoB-type" evidence="11">
    <location>
        <begin position="129"/>
        <end position="227"/>
    </location>
</feature>
<evidence type="ECO:0000256" key="6">
    <source>
        <dbReference type="ARBA" id="ARBA00023163"/>
    </source>
</evidence>
<keyword evidence="5 9" id="KW-0238">DNA-binding</keyword>
<dbReference type="InterPro" id="IPR001867">
    <property type="entry name" value="OmpR/PhoB-type_DNA-bd"/>
</dbReference>
<evidence type="ECO:0000256" key="9">
    <source>
        <dbReference type="PROSITE-ProRule" id="PRU01091"/>
    </source>
</evidence>
<evidence type="ECO:0000256" key="7">
    <source>
        <dbReference type="ARBA" id="ARBA00024867"/>
    </source>
</evidence>
<dbReference type="SUPFAM" id="SSF52172">
    <property type="entry name" value="CheY-like"/>
    <property type="match status" value="1"/>
</dbReference>
<keyword evidence="2 8" id="KW-0597">Phosphoprotein</keyword>
<evidence type="ECO:0000256" key="8">
    <source>
        <dbReference type="PROSITE-ProRule" id="PRU00169"/>
    </source>
</evidence>
<evidence type="ECO:0000259" key="11">
    <source>
        <dbReference type="PROSITE" id="PS51755"/>
    </source>
</evidence>
<feature type="DNA-binding region" description="OmpR/PhoB-type" evidence="9">
    <location>
        <begin position="129"/>
        <end position="227"/>
    </location>
</feature>
<reference evidence="12 13" key="1">
    <citation type="submission" date="2018-01" db="EMBL/GenBank/DDBJ databases">
        <authorList>
            <person name="Gaut B.S."/>
            <person name="Morton B.R."/>
            <person name="Clegg M.T."/>
            <person name="Duvall M.R."/>
        </authorList>
    </citation>
    <scope>NUCLEOTIDE SEQUENCE [LARGE SCALE GENOMIC DNA]</scope>
    <source>
        <strain evidence="12">GP69</strain>
    </source>
</reference>
<dbReference type="RefSeq" id="WP_103241199.1">
    <property type="nucleotide sequence ID" value="NZ_JANJZD010000023.1"/>
</dbReference>
<dbReference type="Gene3D" id="1.10.10.10">
    <property type="entry name" value="Winged helix-like DNA-binding domain superfamily/Winged helix DNA-binding domain"/>
    <property type="match status" value="1"/>
</dbReference>
<dbReference type="EMBL" id="OFSM01000022">
    <property type="protein sequence ID" value="SOY31150.1"/>
    <property type="molecule type" value="Genomic_DNA"/>
</dbReference>
<protein>
    <recommendedName>
        <fullName evidence="1">Stage 0 sporulation protein A homolog</fullName>
    </recommendedName>
</protein>